<dbReference type="InterPro" id="IPR028222">
    <property type="entry name" value="AP5Z1"/>
</dbReference>
<protein>
    <recommendedName>
        <fullName evidence="5">AP-5 complex subunit beta-1</fullName>
    </recommendedName>
</protein>
<reference evidence="3 4" key="1">
    <citation type="journal article" date="2008" name="Nature">
        <title>The genome of the choanoflagellate Monosiga brevicollis and the origin of metazoans.</title>
        <authorList>
            <consortium name="JGI Sequencing"/>
            <person name="King N."/>
            <person name="Westbrook M.J."/>
            <person name="Young S.L."/>
            <person name="Kuo A."/>
            <person name="Abedin M."/>
            <person name="Chapman J."/>
            <person name="Fairclough S."/>
            <person name="Hellsten U."/>
            <person name="Isogai Y."/>
            <person name="Letunic I."/>
            <person name="Marr M."/>
            <person name="Pincus D."/>
            <person name="Putnam N."/>
            <person name="Rokas A."/>
            <person name="Wright K.J."/>
            <person name="Zuzow R."/>
            <person name="Dirks W."/>
            <person name="Good M."/>
            <person name="Goodstein D."/>
            <person name="Lemons D."/>
            <person name="Li W."/>
            <person name="Lyons J.B."/>
            <person name="Morris A."/>
            <person name="Nichols S."/>
            <person name="Richter D.J."/>
            <person name="Salamov A."/>
            <person name="Bork P."/>
            <person name="Lim W.A."/>
            <person name="Manning G."/>
            <person name="Miller W.T."/>
            <person name="McGinnis W."/>
            <person name="Shapiro H."/>
            <person name="Tjian R."/>
            <person name="Grigoriev I.V."/>
            <person name="Rokhsar D."/>
        </authorList>
    </citation>
    <scope>NUCLEOTIDE SEQUENCE [LARGE SCALE GENOMIC DNA]</scope>
    <source>
        <strain evidence="4">MX1 / ATCC 50154</strain>
    </source>
</reference>
<evidence type="ECO:0000259" key="1">
    <source>
        <dbReference type="Pfam" id="PF14764"/>
    </source>
</evidence>
<organism evidence="3 4">
    <name type="scientific">Monosiga brevicollis</name>
    <name type="common">Choanoflagellate</name>
    <dbReference type="NCBI Taxonomy" id="81824"/>
    <lineage>
        <taxon>Eukaryota</taxon>
        <taxon>Choanoflagellata</taxon>
        <taxon>Craspedida</taxon>
        <taxon>Salpingoecidae</taxon>
        <taxon>Monosiga</taxon>
    </lineage>
</organism>
<accession>A9UQG3</accession>
<feature type="domain" description="AP-5 complex subunit zeta-1 ARM repeats" evidence="1">
    <location>
        <begin position="257"/>
        <end position="379"/>
    </location>
</feature>
<dbReference type="PANTHER" id="PTHR46488:SF1">
    <property type="entry name" value="AP-5 COMPLEX SUBUNIT ZETA-1"/>
    <property type="match status" value="1"/>
</dbReference>
<dbReference type="InParanoid" id="A9UQG3"/>
<dbReference type="GO" id="GO:0044599">
    <property type="term" value="C:AP-5 adaptor complex"/>
    <property type="evidence" value="ECO:0007669"/>
    <property type="project" value="InterPro"/>
</dbReference>
<dbReference type="InterPro" id="IPR056856">
    <property type="entry name" value="TPR_AP5Z1_C"/>
</dbReference>
<evidence type="ECO:0008006" key="5">
    <source>
        <dbReference type="Google" id="ProtNLM"/>
    </source>
</evidence>
<sequence length="731" mass="81091">MATTSEIAPSMGDPHAAIAVASMTASLVDLCYRIVTEADQGPYRLRLLLVLSLCQQAPLSVGPKTLGPPVEPSSRRYLMLLLARQGLAHAFLSKHFLTLTRWLKEDTALSLAAFPTLSNVADNIPHSIEPIHVQEAMGHVSRSFARAPPQVSENGRTVPMKDLNGDASMSPFTPLCLGKTYENEHLNSIQSFSGLRKWLKFFARPSELSHDEGQPALYLIATTRDACIEIVTRIIDQLLSTSSNDWAKLGALDAEFAFAALSEALLLLQELMRLDEEFVVDAVPTLQRVLDRARCVGRAETALGWANAELLCLRVLLSHDEKSTMIDCLSALDDIFTQKHGRHMRDPYFAGALMALVTDFIDLLSAKGIVDKYCPAIFKLLAWHPVLLLRNFQLILPMLLNDQSCLEVLHLILDLPCVTGALVMLTGTKLEALAAKSDNPHLALPLLNYILRDEGGLGGTIDRLKELHALLLPAATNARVVKTASVVHSLLDIYFEALLRDAGDQILGEVVLLMLERIVTIYQACNLSITIQGVFSRMLLELFYRHPSLLLDLREDLLEFLNNRQNMANGREEFFSHLVWIVGEYASPQLDERCDTSIFLIFHEALETFAYELNSTVKDHRSTGAQHPMQILCMLMMALAKLATRCPELRPRVALNLKKIHSTFSEGRSEDELPYIDVVHRARVLANILKQPAVAEAVLNVPPLPPHEQEDLHGRTMLDAASVIAAAECKS</sequence>
<dbReference type="Pfam" id="PF25154">
    <property type="entry name" value="TPR_AP5Z1_C"/>
    <property type="match status" value="1"/>
</dbReference>
<dbReference type="InterPro" id="IPR055450">
    <property type="entry name" value="AP5Z1_ARM"/>
</dbReference>
<dbReference type="AlphaFoldDB" id="A9UQG3"/>
<dbReference type="PANTHER" id="PTHR46488">
    <property type="entry name" value="AP-5 COMPLEX SUBUNIT ZETA-1"/>
    <property type="match status" value="1"/>
</dbReference>
<dbReference type="STRING" id="81824.A9UQG3"/>
<feature type="domain" description="AP-5 complex subunit zeta-1 C-terminal TPR" evidence="2">
    <location>
        <begin position="392"/>
        <end position="702"/>
    </location>
</feature>
<dbReference type="KEGG" id="mbr:MONBRDRAFT_22395"/>
<dbReference type="InterPro" id="IPR011989">
    <property type="entry name" value="ARM-like"/>
</dbReference>
<dbReference type="RefSeq" id="XP_001742355.1">
    <property type="nucleotide sequence ID" value="XM_001742303.1"/>
</dbReference>
<dbReference type="Proteomes" id="UP000001357">
    <property type="component" value="Unassembled WGS sequence"/>
</dbReference>
<proteinExistence type="predicted"/>
<evidence type="ECO:0000259" key="2">
    <source>
        <dbReference type="Pfam" id="PF25154"/>
    </source>
</evidence>
<gene>
    <name evidence="3" type="ORF">MONBRDRAFT_22395</name>
</gene>
<dbReference type="Pfam" id="PF14764">
    <property type="entry name" value="SPG48"/>
    <property type="match status" value="1"/>
</dbReference>
<evidence type="ECO:0000313" key="4">
    <source>
        <dbReference type="Proteomes" id="UP000001357"/>
    </source>
</evidence>
<evidence type="ECO:0000313" key="3">
    <source>
        <dbReference type="EMBL" id="EDQ92593.1"/>
    </source>
</evidence>
<dbReference type="Gene3D" id="1.25.10.10">
    <property type="entry name" value="Leucine-rich Repeat Variant"/>
    <property type="match status" value="1"/>
</dbReference>
<name>A9UQG3_MONBE</name>
<dbReference type="eggNOG" id="ENOG502QVBK">
    <property type="taxonomic scope" value="Eukaryota"/>
</dbReference>
<dbReference type="GeneID" id="5887692"/>
<keyword evidence="4" id="KW-1185">Reference proteome</keyword>
<dbReference type="FunCoup" id="A9UQG3">
    <property type="interactions" value="642"/>
</dbReference>
<dbReference type="EMBL" id="CH991543">
    <property type="protein sequence ID" value="EDQ92593.1"/>
    <property type="molecule type" value="Genomic_DNA"/>
</dbReference>